<sequence length="324" mass="35226">MSNENISLQMRQHPGQAVITAHTIVTTDGPRHYLMATPRKQNENLRPLVIILHGAGASAAQVMGLAFPVSPLSVWLEIAEREQLLVVAPDGSKKGWNDSFAHVRNKPETDDTGMIRNLIAHMIREHEADPQRVYVIGVSKGGMMAYRLATELGSMLAAFASVLANMPQQSVCAAPVTPISALIVASTRDPLVPYGGGKYFYTPLLSPMKSINDTVDIWRTLANLPATGKSVDIPKSAASNPTSCTRITWGDNPEQLQIVLLRINGGGHAEPSQSQFYPWFLSRLVGAQNTDIDIAEEAWAFFKDKRCKDAGGNSRPETASGENK</sequence>
<accession>A0ABR6XIH9</accession>
<dbReference type="SUPFAM" id="SSF53474">
    <property type="entry name" value="alpha/beta-Hydrolases"/>
    <property type="match status" value="1"/>
</dbReference>
<dbReference type="PANTHER" id="PTHR43037">
    <property type="entry name" value="UNNAMED PRODUCT-RELATED"/>
    <property type="match status" value="1"/>
</dbReference>
<keyword evidence="4" id="KW-1185">Reference proteome</keyword>
<feature type="domain" description="Phospholipase/carboxylesterase/thioesterase" evidence="2">
    <location>
        <begin position="43"/>
        <end position="209"/>
    </location>
</feature>
<evidence type="ECO:0000256" key="1">
    <source>
        <dbReference type="ARBA" id="ARBA00022729"/>
    </source>
</evidence>
<name>A0ABR6XIH9_9BURK</name>
<evidence type="ECO:0000313" key="3">
    <source>
        <dbReference type="EMBL" id="MBC3812161.1"/>
    </source>
</evidence>
<dbReference type="Proteomes" id="UP000637632">
    <property type="component" value="Unassembled WGS sequence"/>
</dbReference>
<dbReference type="InterPro" id="IPR003140">
    <property type="entry name" value="PLipase/COase/thioEstase"/>
</dbReference>
<organism evidence="3 4">
    <name type="scientific">Undibacterium aquatile</name>
    <dbReference type="NCBI Taxonomy" id="1537398"/>
    <lineage>
        <taxon>Bacteria</taxon>
        <taxon>Pseudomonadati</taxon>
        <taxon>Pseudomonadota</taxon>
        <taxon>Betaproteobacteria</taxon>
        <taxon>Burkholderiales</taxon>
        <taxon>Oxalobacteraceae</taxon>
        <taxon>Undibacterium</taxon>
    </lineage>
</organism>
<protein>
    <recommendedName>
        <fullName evidence="2">Phospholipase/carboxylesterase/thioesterase domain-containing protein</fullName>
    </recommendedName>
</protein>
<dbReference type="Gene3D" id="3.40.50.1820">
    <property type="entry name" value="alpha/beta hydrolase"/>
    <property type="match status" value="1"/>
</dbReference>
<reference evidence="3 4" key="1">
    <citation type="submission" date="2020-08" db="EMBL/GenBank/DDBJ databases">
        <title>Novel species isolated from subtropical streams in China.</title>
        <authorList>
            <person name="Lu H."/>
        </authorList>
    </citation>
    <scope>NUCLEOTIDE SEQUENCE [LARGE SCALE GENOMIC DNA]</scope>
    <source>
        <strain evidence="3 4">CCTCC AB 2015119</strain>
    </source>
</reference>
<dbReference type="InterPro" id="IPR050955">
    <property type="entry name" value="Plant_Biomass_Hydrol_Est"/>
</dbReference>
<dbReference type="InterPro" id="IPR029058">
    <property type="entry name" value="AB_hydrolase_fold"/>
</dbReference>
<evidence type="ECO:0000313" key="4">
    <source>
        <dbReference type="Proteomes" id="UP000637632"/>
    </source>
</evidence>
<dbReference type="Pfam" id="PF02230">
    <property type="entry name" value="Abhydrolase_2"/>
    <property type="match status" value="1"/>
</dbReference>
<dbReference type="RefSeq" id="WP_190479799.1">
    <property type="nucleotide sequence ID" value="NZ_JACOFT010000004.1"/>
</dbReference>
<dbReference type="PANTHER" id="PTHR43037:SF1">
    <property type="entry name" value="BLL1128 PROTEIN"/>
    <property type="match status" value="1"/>
</dbReference>
<evidence type="ECO:0000259" key="2">
    <source>
        <dbReference type="Pfam" id="PF02230"/>
    </source>
</evidence>
<proteinExistence type="predicted"/>
<comment type="caution">
    <text evidence="3">The sequence shown here is derived from an EMBL/GenBank/DDBJ whole genome shotgun (WGS) entry which is preliminary data.</text>
</comment>
<keyword evidence="1" id="KW-0732">Signal</keyword>
<dbReference type="EMBL" id="JACOFT010000004">
    <property type="protein sequence ID" value="MBC3812161.1"/>
    <property type="molecule type" value="Genomic_DNA"/>
</dbReference>
<gene>
    <name evidence="3" type="ORF">H8K26_11970</name>
</gene>